<organism evidence="7 8">
    <name type="scientific">Clunio marinus</name>
    <dbReference type="NCBI Taxonomy" id="568069"/>
    <lineage>
        <taxon>Eukaryota</taxon>
        <taxon>Metazoa</taxon>
        <taxon>Ecdysozoa</taxon>
        <taxon>Arthropoda</taxon>
        <taxon>Hexapoda</taxon>
        <taxon>Insecta</taxon>
        <taxon>Pterygota</taxon>
        <taxon>Neoptera</taxon>
        <taxon>Endopterygota</taxon>
        <taxon>Diptera</taxon>
        <taxon>Nematocera</taxon>
        <taxon>Chironomoidea</taxon>
        <taxon>Chironomidae</taxon>
        <taxon>Clunio</taxon>
    </lineage>
</organism>
<keyword evidence="4" id="KW-0732">Signal</keyword>
<gene>
    <name evidence="7" type="ORF">CLUMA_CG005306</name>
</gene>
<evidence type="ECO:0000256" key="1">
    <source>
        <dbReference type="ARBA" id="ARBA00004613"/>
    </source>
</evidence>
<dbReference type="Pfam" id="PF01395">
    <property type="entry name" value="PBP_GOBP"/>
    <property type="match status" value="1"/>
</dbReference>
<keyword evidence="6" id="KW-0812">Transmembrane</keyword>
<dbReference type="InterPro" id="IPR006170">
    <property type="entry name" value="PBP/GOBP"/>
</dbReference>
<evidence type="ECO:0000256" key="6">
    <source>
        <dbReference type="SAM" id="Phobius"/>
    </source>
</evidence>
<protein>
    <submittedName>
        <fullName evidence="7">CLUMA_CG005306, isoform A</fullName>
    </submittedName>
</protein>
<dbReference type="PANTHER" id="PTHR11857:SF46">
    <property type="entry name" value="GENERAL ODORANT-BINDING PROTEIN 99A-RELATED"/>
    <property type="match status" value="1"/>
</dbReference>
<dbReference type="SMART" id="SM00708">
    <property type="entry name" value="PhBP"/>
    <property type="match status" value="1"/>
</dbReference>
<evidence type="ECO:0000313" key="7">
    <source>
        <dbReference type="EMBL" id="CRK91656.1"/>
    </source>
</evidence>
<dbReference type="CDD" id="cd23992">
    <property type="entry name" value="PBP_GOBP"/>
    <property type="match status" value="1"/>
</dbReference>
<comment type="similarity">
    <text evidence="2">Belongs to the PBP/GOBP family.</text>
</comment>
<proteinExistence type="inferred from homology"/>
<keyword evidence="6" id="KW-1133">Transmembrane helix</keyword>
<accession>A0A1J1HUA6</accession>
<keyword evidence="6" id="KW-0472">Membrane</keyword>
<dbReference type="AlphaFoldDB" id="A0A1J1HUA6"/>
<keyword evidence="3" id="KW-0964">Secreted</keyword>
<dbReference type="OrthoDB" id="5978988at2759"/>
<dbReference type="PANTHER" id="PTHR11857">
    <property type="entry name" value="ODORANT BINDING PROTEIN-RELATED"/>
    <property type="match status" value="1"/>
</dbReference>
<evidence type="ECO:0000256" key="2">
    <source>
        <dbReference type="ARBA" id="ARBA00008098"/>
    </source>
</evidence>
<dbReference type="SUPFAM" id="SSF47565">
    <property type="entry name" value="Insect pheromone/odorant-binding proteins"/>
    <property type="match status" value="1"/>
</dbReference>
<dbReference type="GO" id="GO:0005615">
    <property type="term" value="C:extracellular space"/>
    <property type="evidence" value="ECO:0007669"/>
    <property type="project" value="TreeGrafter"/>
</dbReference>
<dbReference type="GO" id="GO:0007608">
    <property type="term" value="P:sensory perception of smell"/>
    <property type="evidence" value="ECO:0007669"/>
    <property type="project" value="TreeGrafter"/>
</dbReference>
<evidence type="ECO:0000313" key="8">
    <source>
        <dbReference type="Proteomes" id="UP000183832"/>
    </source>
</evidence>
<dbReference type="Proteomes" id="UP000183832">
    <property type="component" value="Unassembled WGS sequence"/>
</dbReference>
<dbReference type="Gene3D" id="1.10.238.20">
    <property type="entry name" value="Pheromone/general odorant binding protein domain"/>
    <property type="match status" value="1"/>
</dbReference>
<keyword evidence="8" id="KW-1185">Reference proteome</keyword>
<dbReference type="EMBL" id="CVRI01000021">
    <property type="protein sequence ID" value="CRK91656.1"/>
    <property type="molecule type" value="Genomic_DNA"/>
</dbReference>
<comment type="subcellular location">
    <subcellularLocation>
        <location evidence="1">Secreted</location>
    </subcellularLocation>
</comment>
<keyword evidence="5" id="KW-1015">Disulfide bond</keyword>
<evidence type="ECO:0000256" key="3">
    <source>
        <dbReference type="ARBA" id="ARBA00022525"/>
    </source>
</evidence>
<dbReference type="InterPro" id="IPR036728">
    <property type="entry name" value="PBP_GOBP_sf"/>
</dbReference>
<feature type="transmembrane region" description="Helical" evidence="6">
    <location>
        <begin position="28"/>
        <end position="48"/>
    </location>
</feature>
<dbReference type="GO" id="GO:0005549">
    <property type="term" value="F:odorant binding"/>
    <property type="evidence" value="ECO:0007669"/>
    <property type="project" value="InterPro"/>
</dbReference>
<evidence type="ECO:0000256" key="4">
    <source>
        <dbReference type="ARBA" id="ARBA00022729"/>
    </source>
</evidence>
<reference evidence="7 8" key="1">
    <citation type="submission" date="2015-04" db="EMBL/GenBank/DDBJ databases">
        <authorList>
            <person name="Syromyatnikov M.Y."/>
            <person name="Popov V.N."/>
        </authorList>
    </citation>
    <scope>NUCLEOTIDE SEQUENCE [LARGE SCALE GENOMIC DNA]</scope>
</reference>
<feature type="non-terminal residue" evidence="7">
    <location>
        <position position="1"/>
    </location>
</feature>
<name>A0A1J1HUA6_9DIPT</name>
<evidence type="ECO:0000256" key="5">
    <source>
        <dbReference type="ARBA" id="ARBA00023157"/>
    </source>
</evidence>
<sequence>KPVFSPKNSSFSFQISSNTFECPKETKLIFNMKAFIIFALFAVAYADFKIATGDDLNRYRDLCKTELTIPDEDIEKFKKWDFTSERSPCYINCVFRHMHLYDNETGFQIDNLVKQLGQGRTDNIRPDIEKCIDNTVTDNCQRAFKGFQCFGKNNLQMIKSSVN</sequence>